<evidence type="ECO:0000313" key="1">
    <source>
        <dbReference type="EMBL" id="KFI25149.1"/>
    </source>
</evidence>
<evidence type="ECO:0000313" key="2">
    <source>
        <dbReference type="Proteomes" id="UP000028824"/>
    </source>
</evidence>
<dbReference type="AlphaFoldDB" id="A0A086XSZ9"/>
<dbReference type="RefSeq" id="WP_036638757.1">
    <property type="nucleotide sequence ID" value="NZ_JFZB01000027.1"/>
</dbReference>
<dbReference type="EMBL" id="JFZB01000027">
    <property type="protein sequence ID" value="KFI25149.1"/>
    <property type="molecule type" value="Genomic_DNA"/>
</dbReference>
<accession>A0A086XSZ9</accession>
<comment type="caution">
    <text evidence="1">The sequence shown here is derived from an EMBL/GenBank/DDBJ whole genome shotgun (WGS) entry which is preliminary data.</text>
</comment>
<sequence length="88" mass="8847">MYTPHKRQAPGLLSSAIGALPIVPSDTADLSAEIRALTIGTAAGTVAFVSSRDGASYVTGPLPVGTYALFAARILATGTTATGLTGWI</sequence>
<proteinExistence type="predicted"/>
<gene>
    <name evidence="1" type="ORF">CG50_06210</name>
</gene>
<reference evidence="1 2" key="1">
    <citation type="submission" date="2014-03" db="EMBL/GenBank/DDBJ databases">
        <title>Genome of Paenirhodobacter enshiensis DW2-9.</title>
        <authorList>
            <person name="Wang D."/>
            <person name="Wang G."/>
        </authorList>
    </citation>
    <scope>NUCLEOTIDE SEQUENCE [LARGE SCALE GENOMIC DNA]</scope>
    <source>
        <strain evidence="1 2">DW2-9</strain>
    </source>
</reference>
<keyword evidence="2" id="KW-1185">Reference proteome</keyword>
<organism evidence="1 2">
    <name type="scientific">Paenirhodobacter enshiensis</name>
    <dbReference type="NCBI Taxonomy" id="1105367"/>
    <lineage>
        <taxon>Bacteria</taxon>
        <taxon>Pseudomonadati</taxon>
        <taxon>Pseudomonadota</taxon>
        <taxon>Alphaproteobacteria</taxon>
        <taxon>Rhodobacterales</taxon>
        <taxon>Rhodobacter group</taxon>
        <taxon>Paenirhodobacter</taxon>
    </lineage>
</organism>
<dbReference type="Proteomes" id="UP000028824">
    <property type="component" value="Unassembled WGS sequence"/>
</dbReference>
<dbReference type="OrthoDB" id="7916272at2"/>
<dbReference type="eggNOG" id="ENOG503380Q">
    <property type="taxonomic scope" value="Bacteria"/>
</dbReference>
<protein>
    <submittedName>
        <fullName evidence="1">Uncharacterized protein</fullName>
    </submittedName>
</protein>
<name>A0A086XSZ9_9RHOB</name>